<reference evidence="2 3" key="1">
    <citation type="submission" date="2024-09" db="EMBL/GenBank/DDBJ databases">
        <authorList>
            <person name="Sun Q."/>
            <person name="Mori K."/>
        </authorList>
    </citation>
    <scope>NUCLEOTIDE SEQUENCE [LARGE SCALE GENOMIC DNA]</scope>
    <source>
        <strain evidence="2 3">CCM 4839</strain>
    </source>
</reference>
<evidence type="ECO:0000313" key="2">
    <source>
        <dbReference type="EMBL" id="MFC0390484.1"/>
    </source>
</evidence>
<dbReference type="PANTHER" id="PTHR43308:SF5">
    <property type="entry name" value="S-LAYER PROTEIN _ PEPTIDOGLYCAN ENDO-BETA-N-ACETYLGLUCOSAMINIDASE"/>
    <property type="match status" value="1"/>
</dbReference>
<sequence length="1276" mass="137548">MYRNQFIDEGENALSKFKQVMALFIALVLVIPNSVYASEKSFTDTTGHWAEGTLSKWQEKGWISGQAQGRMNPNQPITRAEIASLINKSFGYSETGSEAGYKDIKQEQWFYKDISIATQAGYMKGFDDKTFRPNATITRQEVAALVARLLELSPSDPDPAYTDAANAPLWSKGLIGAVMKNGLMIGKDKQSFGLYAPTSRAEAVVILDRALQFKERANATIVYDKAGEYGSEEVTAVNGSVRITKPGTTLRNMTISGDLTVDKSVGEGDVTLEGVTVKGTTNLLGGGPNSIVFIDSTFGIVIINKENGMIRVVTQGSTTVQQLELQSAANVESSGMTPIGFVILGNMIPKGAEVRFSGAFQRIDVLSGGISILLPTGSIHTFHFLPEAGRNALKLEKGTQVDELTLGAGTDVSGEGSIEAAFVTADGSELQQSPGKLTLNKGISTTVGGKKVTESSGDIPAGGIPSGGGGGGGGFPGPGGPVVDNTLANKLFPGGKDVSSEAYIFLNEAPDAGITAWFAPVGTTHFVVGDGMTKLKGNGKSVLIRAPKVERDYRLFTIDSAGIVSLPSDAVLKVKNNPNVTGTVTLNGSDAALTATLVVEDLYDASRFSISVNNGNIAFYVPDGNYRAVSLTVPTEPVDKEIMLFDKFGVSNGQLLGKNTLDINAFEESDYNASGTYTYNDGVNVESGLLLVHSVDNNSSYIIPVVNGVFEAYLPAGRYIITEYWNYAKKRILISKEYTVTQGNTNVVELVSKKDNLIGEVMDSNSQAVSTGQLLIRNDDQSAWPLTFEAGIVNGKFGLYLEDGNYTIVQYQGETSSAGLNVPIEVLEGVLVGDDIVVQLPANNVQGKVKVGNVTMEDGYVSIRVKDSLAYMYTTTIINGVFQLHLPEGEYTAYSYNTKDGEGFELLSDFRVEGSVSSMLEFSTVVPNVMAKVEWEDSKMESRGMLDFIKEGTDIVLHSAFIRDGKVSLYLPDGTYKINYDGPPNSRTLTDKITIINGVPVPTTDIVIVIPADNVTGTLMHEDNTPLHDVKLEIVSSPGGLTYLIPVNNGSFSAFLPDGKYSVVAYRDSTTDKAISLRESFVVTNGVPQQLDIIVHPPNLTFSAKYKDGSDVFGSLRIRKIVTLDEEPKMFGLSGSGIYSLYLPDGEYQLSWISSYTEHRIIPVLRNIEVKEGVVTDLSLLDFVVPEITTASVKWEGENNTVAEAMTLFISRGDPTFGLAFLVQNGEANLLLETGTYQVIGYELEGKQTVWDVNSQFQINENSTDPLVITLPIQRP</sequence>
<accession>A0ABV6J3M8</accession>
<proteinExistence type="predicted"/>
<dbReference type="InterPro" id="IPR051465">
    <property type="entry name" value="Cell_Envelope_Struct_Comp"/>
</dbReference>
<keyword evidence="3" id="KW-1185">Reference proteome</keyword>
<evidence type="ECO:0000313" key="3">
    <source>
        <dbReference type="Proteomes" id="UP001589818"/>
    </source>
</evidence>
<dbReference type="EMBL" id="JBHLVF010000008">
    <property type="protein sequence ID" value="MFC0390484.1"/>
    <property type="molecule type" value="Genomic_DNA"/>
</dbReference>
<gene>
    <name evidence="2" type="ORF">ACFFJ8_03735</name>
</gene>
<feature type="domain" description="SLH" evidence="1">
    <location>
        <begin position="97"/>
        <end position="160"/>
    </location>
</feature>
<dbReference type="InterPro" id="IPR001119">
    <property type="entry name" value="SLH_dom"/>
</dbReference>
<name>A0ABV6J3M8_9BACL</name>
<dbReference type="PROSITE" id="PS51272">
    <property type="entry name" value="SLH"/>
    <property type="match status" value="3"/>
</dbReference>
<organism evidence="2 3">
    <name type="scientific">Paenibacillus mendelii</name>
    <dbReference type="NCBI Taxonomy" id="206163"/>
    <lineage>
        <taxon>Bacteria</taxon>
        <taxon>Bacillati</taxon>
        <taxon>Bacillota</taxon>
        <taxon>Bacilli</taxon>
        <taxon>Bacillales</taxon>
        <taxon>Paenibacillaceae</taxon>
        <taxon>Paenibacillus</taxon>
    </lineage>
</organism>
<dbReference type="Pfam" id="PF00395">
    <property type="entry name" value="SLH"/>
    <property type="match status" value="2"/>
</dbReference>
<dbReference type="Proteomes" id="UP001589818">
    <property type="component" value="Unassembled WGS sequence"/>
</dbReference>
<dbReference type="RefSeq" id="WP_204820105.1">
    <property type="nucleotide sequence ID" value="NZ_JANHOF010000010.1"/>
</dbReference>
<evidence type="ECO:0000259" key="1">
    <source>
        <dbReference type="PROSITE" id="PS51272"/>
    </source>
</evidence>
<comment type="caution">
    <text evidence="2">The sequence shown here is derived from an EMBL/GenBank/DDBJ whole genome shotgun (WGS) entry which is preliminary data.</text>
</comment>
<feature type="domain" description="SLH" evidence="1">
    <location>
        <begin position="161"/>
        <end position="221"/>
    </location>
</feature>
<protein>
    <submittedName>
        <fullName evidence="2">S-layer homology domain-containing protein</fullName>
    </submittedName>
</protein>
<feature type="domain" description="SLH" evidence="1">
    <location>
        <begin position="37"/>
        <end position="96"/>
    </location>
</feature>
<dbReference type="PANTHER" id="PTHR43308">
    <property type="entry name" value="OUTER MEMBRANE PROTEIN ALPHA-RELATED"/>
    <property type="match status" value="1"/>
</dbReference>